<proteinExistence type="predicted"/>
<dbReference type="SUPFAM" id="SSF54106">
    <property type="entry name" value="LysM domain"/>
    <property type="match status" value="1"/>
</dbReference>
<feature type="chain" id="PRO_5027564168" evidence="2">
    <location>
        <begin position="24"/>
        <end position="267"/>
    </location>
</feature>
<dbReference type="PANTHER" id="PTHR34700">
    <property type="entry name" value="POTASSIUM BINDING PROTEIN KBP"/>
    <property type="match status" value="1"/>
</dbReference>
<accession>A0A6V8NA58</accession>
<evidence type="ECO:0000313" key="4">
    <source>
        <dbReference type="EMBL" id="GFO68413.1"/>
    </source>
</evidence>
<feature type="region of interest" description="Disordered" evidence="1">
    <location>
        <begin position="104"/>
        <end position="215"/>
    </location>
</feature>
<evidence type="ECO:0000313" key="5">
    <source>
        <dbReference type="Proteomes" id="UP000587586"/>
    </source>
</evidence>
<dbReference type="AlphaFoldDB" id="A0A6V8NA58"/>
<dbReference type="EMBL" id="BLXZ01000003">
    <property type="protein sequence ID" value="GFO68413.1"/>
    <property type="molecule type" value="Genomic_DNA"/>
</dbReference>
<dbReference type="PANTHER" id="PTHR34700:SF4">
    <property type="entry name" value="PHAGE-LIKE ELEMENT PBSX PROTEIN XKDP"/>
    <property type="match status" value="1"/>
</dbReference>
<feature type="compositionally biased region" description="Basic residues" evidence="1">
    <location>
        <begin position="119"/>
        <end position="131"/>
    </location>
</feature>
<dbReference type="CDD" id="cd00118">
    <property type="entry name" value="LysM"/>
    <property type="match status" value="1"/>
</dbReference>
<dbReference type="Proteomes" id="UP000587586">
    <property type="component" value="Unassembled WGS sequence"/>
</dbReference>
<dbReference type="InterPro" id="IPR011990">
    <property type="entry name" value="TPR-like_helical_dom_sf"/>
</dbReference>
<dbReference type="PROSITE" id="PS51782">
    <property type="entry name" value="LYSM"/>
    <property type="match status" value="1"/>
</dbReference>
<dbReference type="InterPro" id="IPR052196">
    <property type="entry name" value="Bact_Kbp"/>
</dbReference>
<name>A0A6V8NA58_9BACT</name>
<organism evidence="4 5">
    <name type="scientific">Geomonas limicola</name>
    <dbReference type="NCBI Taxonomy" id="2740186"/>
    <lineage>
        <taxon>Bacteria</taxon>
        <taxon>Pseudomonadati</taxon>
        <taxon>Thermodesulfobacteriota</taxon>
        <taxon>Desulfuromonadia</taxon>
        <taxon>Geobacterales</taxon>
        <taxon>Geobacteraceae</taxon>
        <taxon>Geomonas</taxon>
    </lineage>
</organism>
<dbReference type="InterPro" id="IPR036779">
    <property type="entry name" value="LysM_dom_sf"/>
</dbReference>
<evidence type="ECO:0000256" key="2">
    <source>
        <dbReference type="SAM" id="SignalP"/>
    </source>
</evidence>
<feature type="compositionally biased region" description="Low complexity" evidence="1">
    <location>
        <begin position="143"/>
        <end position="170"/>
    </location>
</feature>
<keyword evidence="2" id="KW-0732">Signal</keyword>
<dbReference type="RefSeq" id="WP_183360940.1">
    <property type="nucleotide sequence ID" value="NZ_BLXZ01000003.1"/>
</dbReference>
<reference evidence="5" key="1">
    <citation type="submission" date="2020-06" db="EMBL/GenBank/DDBJ databases">
        <title>Draft genomic sequecing of Geomonas sp. Red745.</title>
        <authorList>
            <person name="Itoh H."/>
            <person name="Xu Z.X."/>
            <person name="Ushijima N."/>
            <person name="Masuda Y."/>
            <person name="Shiratori Y."/>
            <person name="Senoo K."/>
        </authorList>
    </citation>
    <scope>NUCLEOTIDE SEQUENCE [LARGE SCALE GENOMIC DNA]</scope>
    <source>
        <strain evidence="5">Red745</strain>
    </source>
</reference>
<dbReference type="Pfam" id="PF01476">
    <property type="entry name" value="LysM"/>
    <property type="match status" value="1"/>
</dbReference>
<dbReference type="SMART" id="SM00257">
    <property type="entry name" value="LysM"/>
    <property type="match status" value="1"/>
</dbReference>
<comment type="caution">
    <text evidence="4">The sequence shown here is derived from an EMBL/GenBank/DDBJ whole genome shotgun (WGS) entry which is preliminary data.</text>
</comment>
<evidence type="ECO:0000256" key="1">
    <source>
        <dbReference type="SAM" id="MobiDB-lite"/>
    </source>
</evidence>
<feature type="compositionally biased region" description="Basic and acidic residues" evidence="1">
    <location>
        <begin position="104"/>
        <end position="118"/>
    </location>
</feature>
<gene>
    <name evidence="4" type="ORF">GMLC_19920</name>
</gene>
<dbReference type="InterPro" id="IPR018392">
    <property type="entry name" value="LysM"/>
</dbReference>
<keyword evidence="5" id="KW-1185">Reference proteome</keyword>
<dbReference type="Gene3D" id="1.25.40.10">
    <property type="entry name" value="Tetratricopeptide repeat domain"/>
    <property type="match status" value="1"/>
</dbReference>
<sequence length="267" mass="28592">MNKATLLTLPCLIATLATPVVCGAEEFLLYTPKPAGSEQLPAGPDEGVLVRSIIIKRGDTLSGLSKKYLGKGTWYPELLVFNSIKNPDLIYSGHTIRIPVPPEKGAEAAKEATEEKPAKAVKTKHGKRGAKKQAAPVEKAQPEKAAQPEQPAPEVKAPEAVPEAAQPKPIAKAKAKQAGKVQPKVPAKPTPTKSAAKKQAAAAEKQVSRSAPEELESYRQAKQAYLTGEYQKAMELFSDFLQKYPNSTSSADAALYRADSMMHLSGQ</sequence>
<evidence type="ECO:0000259" key="3">
    <source>
        <dbReference type="PROSITE" id="PS51782"/>
    </source>
</evidence>
<feature type="signal peptide" evidence="2">
    <location>
        <begin position="1"/>
        <end position="23"/>
    </location>
</feature>
<feature type="domain" description="LysM" evidence="3">
    <location>
        <begin position="51"/>
        <end position="98"/>
    </location>
</feature>
<protein>
    <submittedName>
        <fullName evidence="4">Peptidoglycan-binding protein LysM</fullName>
    </submittedName>
</protein>
<dbReference type="Gene3D" id="3.10.350.10">
    <property type="entry name" value="LysM domain"/>
    <property type="match status" value="1"/>
</dbReference>
<feature type="compositionally biased region" description="Low complexity" evidence="1">
    <location>
        <begin position="178"/>
        <end position="205"/>
    </location>
</feature>